<dbReference type="AlphaFoldDB" id="A0A3P7P0N7"/>
<keyword evidence="1" id="KW-0472">Membrane</keyword>
<sequence>MNTSQVQHTHEKNLKFRKVVTYIFGILEVLLAFRFIFKLLGANPGSPFVSAIYSLSELFLQPFIGIFRTGVAQGIETTAYLEAATLIAMAVYALLAYGIIRIVEIMKKPQA</sequence>
<name>A0A3P7P0N7_9FIRM</name>
<gene>
    <name evidence="2" type="ORF">PATL70BA_1155</name>
</gene>
<protein>
    <submittedName>
        <fullName evidence="2">YggT family protein</fullName>
    </submittedName>
</protein>
<keyword evidence="3" id="KW-1185">Reference proteome</keyword>
<evidence type="ECO:0000313" key="2">
    <source>
        <dbReference type="EMBL" id="VDN47030.1"/>
    </source>
</evidence>
<dbReference type="RefSeq" id="WP_125136434.1">
    <property type="nucleotide sequence ID" value="NZ_LR130778.1"/>
</dbReference>
<evidence type="ECO:0000313" key="3">
    <source>
        <dbReference type="Proteomes" id="UP000279029"/>
    </source>
</evidence>
<organism evidence="2 3">
    <name type="scientific">Petrocella atlantisensis</name>
    <dbReference type="NCBI Taxonomy" id="2173034"/>
    <lineage>
        <taxon>Bacteria</taxon>
        <taxon>Bacillati</taxon>
        <taxon>Bacillota</taxon>
        <taxon>Clostridia</taxon>
        <taxon>Lachnospirales</taxon>
        <taxon>Vallitaleaceae</taxon>
        <taxon>Petrocella</taxon>
    </lineage>
</organism>
<feature type="transmembrane region" description="Helical" evidence="1">
    <location>
        <begin position="19"/>
        <end position="36"/>
    </location>
</feature>
<accession>A0A3P7P0N7</accession>
<evidence type="ECO:0000256" key="1">
    <source>
        <dbReference type="SAM" id="Phobius"/>
    </source>
</evidence>
<dbReference type="KEGG" id="cbar:PATL70BA_1155"/>
<dbReference type="EMBL" id="LR130778">
    <property type="protein sequence ID" value="VDN47030.1"/>
    <property type="molecule type" value="Genomic_DNA"/>
</dbReference>
<dbReference type="OrthoDB" id="2989901at2"/>
<dbReference type="Proteomes" id="UP000279029">
    <property type="component" value="Chromosome"/>
</dbReference>
<proteinExistence type="predicted"/>
<reference evidence="2 3" key="1">
    <citation type="submission" date="2018-09" db="EMBL/GenBank/DDBJ databases">
        <authorList>
            <person name="Postec A."/>
        </authorList>
    </citation>
    <scope>NUCLEOTIDE SEQUENCE [LARGE SCALE GENOMIC DNA]</scope>
    <source>
        <strain evidence="2">70B-A</strain>
    </source>
</reference>
<keyword evidence="1" id="KW-0812">Transmembrane</keyword>
<keyword evidence="1" id="KW-1133">Transmembrane helix</keyword>
<feature type="transmembrane region" description="Helical" evidence="1">
    <location>
        <begin position="79"/>
        <end position="100"/>
    </location>
</feature>